<dbReference type="PANTHER" id="PTHR10491">
    <property type="entry name" value="DTDP-4-DEHYDRORHAMNOSE REDUCTASE"/>
    <property type="match status" value="1"/>
</dbReference>
<evidence type="ECO:0000256" key="6">
    <source>
        <dbReference type="RuleBase" id="RU364082"/>
    </source>
</evidence>
<dbReference type="GO" id="GO:0008831">
    <property type="term" value="F:dTDP-4-dehydrorhamnose reductase activity"/>
    <property type="evidence" value="ECO:0007669"/>
    <property type="project" value="UniProtKB-EC"/>
</dbReference>
<evidence type="ECO:0000256" key="2">
    <source>
        <dbReference type="ARBA" id="ARBA00010944"/>
    </source>
</evidence>
<protein>
    <recommendedName>
        <fullName evidence="4 6">dTDP-4-dehydrorhamnose reductase</fullName>
        <ecNumber evidence="3 6">1.1.1.133</ecNumber>
    </recommendedName>
</protein>
<evidence type="ECO:0000313" key="8">
    <source>
        <dbReference type="EMBL" id="MBB5686643.1"/>
    </source>
</evidence>
<keyword evidence="6" id="KW-0521">NADP</keyword>
<dbReference type="SUPFAM" id="SSF51735">
    <property type="entry name" value="NAD(P)-binding Rossmann-fold domains"/>
    <property type="match status" value="1"/>
</dbReference>
<dbReference type="Gene3D" id="3.90.25.10">
    <property type="entry name" value="UDP-galactose 4-epimerase, domain 1"/>
    <property type="match status" value="1"/>
</dbReference>
<evidence type="ECO:0000259" key="7">
    <source>
        <dbReference type="Pfam" id="PF04321"/>
    </source>
</evidence>
<name>A0A7W9EEV1_9SPHN</name>
<dbReference type="RefSeq" id="WP_184019257.1">
    <property type="nucleotide sequence ID" value="NZ_JACIJC010000004.1"/>
</dbReference>
<sequence length="298" mass="31753">MSDSILVIGGGGQVGTAFRGIGDIAGLPIHAPTRAELDLRDPIAIANAMGPDTKAVINCAAFTDVDGAESAVDAAQWLNGDVPGLLADACNRRGIPLVHFSTDYVFDGESDRPYAENDPIAPMSVYGRSKAEGERRILAAGGPHLIARTAWVVSPWRKNFVKTMLRVAAERDELRVVGDQLGCPTSAIDLADAIAKALPAMLASPSAVPEIHHLVNAGSATWYDLAVFIMDELRAAGLKAARVTAIGSDEYPTPVTRPKNSRLSTDGFRRRFGIEMQPWQPAIRTIIAACLAETKENS</sequence>
<organism evidence="8 9">
    <name type="scientific">Sphingobium boeckii</name>
    <dbReference type="NCBI Taxonomy" id="1082345"/>
    <lineage>
        <taxon>Bacteria</taxon>
        <taxon>Pseudomonadati</taxon>
        <taxon>Pseudomonadota</taxon>
        <taxon>Alphaproteobacteria</taxon>
        <taxon>Sphingomonadales</taxon>
        <taxon>Sphingomonadaceae</taxon>
        <taxon>Sphingobium</taxon>
    </lineage>
</organism>
<dbReference type="AlphaFoldDB" id="A0A7W9EEV1"/>
<dbReference type="InterPro" id="IPR029903">
    <property type="entry name" value="RmlD-like-bd"/>
</dbReference>
<comment type="similarity">
    <text evidence="2 6">Belongs to the dTDP-4-dehydrorhamnose reductase family.</text>
</comment>
<dbReference type="CDD" id="cd05254">
    <property type="entry name" value="dTDP_HR_like_SDR_e"/>
    <property type="match status" value="1"/>
</dbReference>
<evidence type="ECO:0000256" key="5">
    <source>
        <dbReference type="ARBA" id="ARBA00048200"/>
    </source>
</evidence>
<evidence type="ECO:0000256" key="1">
    <source>
        <dbReference type="ARBA" id="ARBA00004781"/>
    </source>
</evidence>
<dbReference type="Gene3D" id="3.40.50.720">
    <property type="entry name" value="NAD(P)-binding Rossmann-like Domain"/>
    <property type="match status" value="1"/>
</dbReference>
<feature type="domain" description="RmlD-like substrate binding" evidence="7">
    <location>
        <begin position="5"/>
        <end position="289"/>
    </location>
</feature>
<accession>A0A7W9EEV1</accession>
<dbReference type="EMBL" id="JACIJC010000004">
    <property type="protein sequence ID" value="MBB5686643.1"/>
    <property type="molecule type" value="Genomic_DNA"/>
</dbReference>
<keyword evidence="9" id="KW-1185">Reference proteome</keyword>
<comment type="cofactor">
    <cofactor evidence="6">
        <name>Mg(2+)</name>
        <dbReference type="ChEBI" id="CHEBI:18420"/>
    </cofactor>
    <text evidence="6">Binds 1 Mg(2+) ion per monomer.</text>
</comment>
<comment type="catalytic activity">
    <reaction evidence="5 6">
        <text>dTDP-beta-L-rhamnose + NADP(+) = dTDP-4-dehydro-beta-L-rhamnose + NADPH + H(+)</text>
        <dbReference type="Rhea" id="RHEA:21796"/>
        <dbReference type="ChEBI" id="CHEBI:15378"/>
        <dbReference type="ChEBI" id="CHEBI:57510"/>
        <dbReference type="ChEBI" id="CHEBI:57783"/>
        <dbReference type="ChEBI" id="CHEBI:58349"/>
        <dbReference type="ChEBI" id="CHEBI:62830"/>
        <dbReference type="EC" id="1.1.1.133"/>
    </reaction>
</comment>
<dbReference type="PANTHER" id="PTHR10491:SF4">
    <property type="entry name" value="METHIONINE ADENOSYLTRANSFERASE 2 SUBUNIT BETA"/>
    <property type="match status" value="1"/>
</dbReference>
<dbReference type="NCBIfam" id="TIGR01214">
    <property type="entry name" value="rmlD"/>
    <property type="match status" value="1"/>
</dbReference>
<dbReference type="UniPathway" id="UPA00124"/>
<comment type="function">
    <text evidence="6">Catalyzes the reduction of dTDP-6-deoxy-L-lyxo-4-hexulose to yield dTDP-L-rhamnose.</text>
</comment>
<gene>
    <name evidence="8" type="ORF">FHS49_002667</name>
</gene>
<comment type="pathway">
    <text evidence="1 6">Carbohydrate biosynthesis; dTDP-L-rhamnose biosynthesis.</text>
</comment>
<dbReference type="Pfam" id="PF04321">
    <property type="entry name" value="RmlD_sub_bind"/>
    <property type="match status" value="1"/>
</dbReference>
<dbReference type="InterPro" id="IPR036291">
    <property type="entry name" value="NAD(P)-bd_dom_sf"/>
</dbReference>
<proteinExistence type="inferred from homology"/>
<dbReference type="Proteomes" id="UP000549617">
    <property type="component" value="Unassembled WGS sequence"/>
</dbReference>
<evidence type="ECO:0000256" key="3">
    <source>
        <dbReference type="ARBA" id="ARBA00012929"/>
    </source>
</evidence>
<dbReference type="EC" id="1.1.1.133" evidence="3 6"/>
<reference evidence="8 9" key="1">
    <citation type="submission" date="2020-08" db="EMBL/GenBank/DDBJ databases">
        <title>Genomic Encyclopedia of Type Strains, Phase IV (KMG-IV): sequencing the most valuable type-strain genomes for metagenomic binning, comparative biology and taxonomic classification.</title>
        <authorList>
            <person name="Goeker M."/>
        </authorList>
    </citation>
    <scope>NUCLEOTIDE SEQUENCE [LARGE SCALE GENOMIC DNA]</scope>
    <source>
        <strain evidence="8 9">DSM 25079</strain>
    </source>
</reference>
<keyword evidence="6 8" id="KW-0560">Oxidoreductase</keyword>
<evidence type="ECO:0000256" key="4">
    <source>
        <dbReference type="ARBA" id="ARBA00017099"/>
    </source>
</evidence>
<dbReference type="InterPro" id="IPR005913">
    <property type="entry name" value="dTDP_dehydrorham_reduct"/>
</dbReference>
<comment type="caution">
    <text evidence="8">The sequence shown here is derived from an EMBL/GenBank/DDBJ whole genome shotgun (WGS) entry which is preliminary data.</text>
</comment>
<dbReference type="GO" id="GO:0019305">
    <property type="term" value="P:dTDP-rhamnose biosynthetic process"/>
    <property type="evidence" value="ECO:0007669"/>
    <property type="project" value="UniProtKB-UniPathway"/>
</dbReference>
<evidence type="ECO:0000313" key="9">
    <source>
        <dbReference type="Proteomes" id="UP000549617"/>
    </source>
</evidence>